<accession>A0ABP6I9A8</accession>
<protein>
    <recommendedName>
        <fullName evidence="3">TIGR04500 family peptide maturation system protein</fullName>
    </recommendedName>
</protein>
<dbReference type="NCBIfam" id="TIGR04500">
    <property type="entry name" value="PpiC_rel_mature"/>
    <property type="match status" value="1"/>
</dbReference>
<comment type="caution">
    <text evidence="1">The sequence shown here is derived from an EMBL/GenBank/DDBJ whole genome shotgun (WGS) entry which is preliminary data.</text>
</comment>
<dbReference type="InterPro" id="IPR030985">
    <property type="entry name" value="PpiC-rel_mature"/>
</dbReference>
<dbReference type="Proteomes" id="UP001500831">
    <property type="component" value="Unassembled WGS sequence"/>
</dbReference>
<dbReference type="Gene3D" id="1.10.4030.10">
    <property type="entry name" value="Porin chaperone SurA, peptide-binding domain"/>
    <property type="match status" value="1"/>
</dbReference>
<evidence type="ECO:0000313" key="1">
    <source>
        <dbReference type="EMBL" id="GAA2858827.1"/>
    </source>
</evidence>
<gene>
    <name evidence="1" type="ORF">GCM10010517_17300</name>
</gene>
<sequence>MTHRFGAELASAVQLLRSLPRSAEKAEDAREQVATWSADHPGLDAELVVDEPPGSLLVGYDLLLTHPEGGTVAISAQTEDGVPWLVDRATHWAAGQVVSVDGKDLSVQAALYALRALGVRDRTVHEQLVDYRILLSEIAEDRTPVTDTELQEAVDDFRRRRGLFTRERTLDWLAEVGLTEDAFAGHMETTARMNRVRRRFAGAPARAYLQSHIRDFCLTRAAWVTGRDGAVIGEIARADSAAELLRRAEHSVHGGTGRLRLTMATALGSELPAPLRTAATGRVIGPVESEGGPLAGAVLRRFPPDPDDPAVLAAAAEAAYTTWLAGRRRAADIRWHWL</sequence>
<evidence type="ECO:0008006" key="3">
    <source>
        <dbReference type="Google" id="ProtNLM"/>
    </source>
</evidence>
<organism evidence="1 2">
    <name type="scientific">Streptosporangium fragile</name>
    <dbReference type="NCBI Taxonomy" id="46186"/>
    <lineage>
        <taxon>Bacteria</taxon>
        <taxon>Bacillati</taxon>
        <taxon>Actinomycetota</taxon>
        <taxon>Actinomycetes</taxon>
        <taxon>Streptosporangiales</taxon>
        <taxon>Streptosporangiaceae</taxon>
        <taxon>Streptosporangium</taxon>
    </lineage>
</organism>
<keyword evidence="2" id="KW-1185">Reference proteome</keyword>
<dbReference type="InterPro" id="IPR027304">
    <property type="entry name" value="Trigger_fact/SurA_dom_sf"/>
</dbReference>
<dbReference type="EMBL" id="BAAAVI010000009">
    <property type="protein sequence ID" value="GAA2858827.1"/>
    <property type="molecule type" value="Genomic_DNA"/>
</dbReference>
<dbReference type="SUPFAM" id="SSF109998">
    <property type="entry name" value="Triger factor/SurA peptide-binding domain-like"/>
    <property type="match status" value="1"/>
</dbReference>
<reference evidence="2" key="1">
    <citation type="journal article" date="2019" name="Int. J. Syst. Evol. Microbiol.">
        <title>The Global Catalogue of Microorganisms (GCM) 10K type strain sequencing project: providing services to taxonomists for standard genome sequencing and annotation.</title>
        <authorList>
            <consortium name="The Broad Institute Genomics Platform"/>
            <consortium name="The Broad Institute Genome Sequencing Center for Infectious Disease"/>
            <person name="Wu L."/>
            <person name="Ma J."/>
        </authorList>
    </citation>
    <scope>NUCLEOTIDE SEQUENCE [LARGE SCALE GENOMIC DNA]</scope>
    <source>
        <strain evidence="2">JCM 6242</strain>
    </source>
</reference>
<dbReference type="RefSeq" id="WP_344969521.1">
    <property type="nucleotide sequence ID" value="NZ_BAAAVI010000009.1"/>
</dbReference>
<name>A0ABP6I9A8_9ACTN</name>
<proteinExistence type="predicted"/>
<evidence type="ECO:0000313" key="2">
    <source>
        <dbReference type="Proteomes" id="UP001500831"/>
    </source>
</evidence>